<evidence type="ECO:0000256" key="13">
    <source>
        <dbReference type="ARBA" id="ARBA00022685"/>
    </source>
</evidence>
<keyword evidence="11 33" id="KW-0945">Host-virus interaction</keyword>
<dbReference type="GO" id="GO:1903911">
    <property type="term" value="P:positive regulation of receptor clustering"/>
    <property type="evidence" value="ECO:0007669"/>
    <property type="project" value="UniProtKB-UniRule"/>
</dbReference>
<evidence type="ECO:0000256" key="34">
    <source>
        <dbReference type="RuleBase" id="RU363095"/>
    </source>
</evidence>
<keyword evidence="20 33" id="KW-0261">Viral envelope protein</keyword>
<keyword evidence="8 33" id="KW-1170">Fusion of virus membrane with host endosomal membrane</keyword>
<evidence type="ECO:0000256" key="4">
    <source>
        <dbReference type="ARBA" id="ARBA00004563"/>
    </source>
</evidence>
<reference evidence="38" key="1">
    <citation type="journal article" date="2011" name="PLoS ONE">
        <title>Cross-Sectional Detection of Acute HIV Infection: Timing of Transmission, Inflammation and Antiretroviral Therapy.</title>
        <authorList>
            <person name="Gay C."/>
            <person name="Dibben O."/>
            <person name="Anderson J.A."/>
            <person name="Stacey A."/>
            <person name="Mayo A.J."/>
            <person name="Norris P.J."/>
            <person name="Kuruc J.D."/>
            <person name="Salazar-Gonzalez J.F."/>
            <person name="Li H."/>
            <person name="Keele B.F."/>
            <person name="Hicks C."/>
            <person name="Margolis D."/>
            <person name="Ferrari G."/>
            <person name="Haynes B."/>
            <person name="Swanstrom R."/>
            <person name="Shaw G.M."/>
            <person name="Hahn B.H."/>
            <person name="Eron J.J."/>
            <person name="Borrow P."/>
            <person name="Cohen M.S."/>
        </authorList>
    </citation>
    <scope>NUCLEOTIDE SEQUENCE</scope>
    <source>
        <strain evidence="38">701010145_B8</strain>
    </source>
</reference>
<feature type="region of interest" description="MPER; binding to GalCer" evidence="33">
    <location>
        <begin position="656"/>
        <end position="677"/>
    </location>
</feature>
<keyword evidence="31 33" id="KW-1160">Virus entry into host cell</keyword>
<comment type="PTM">
    <text evidence="33">Palmitoylation of the transmembrane protein and of Env polyprotein (prior to its proteolytic cleavage) is essential for their association with host cell membrane lipid rafts. Palmitoylation is therefore required for envelope trafficking to classical lipid rafts, but not for viral replication.</text>
</comment>
<keyword evidence="30 33" id="KW-0449">Lipoprotein</keyword>
<feature type="region of interest" description="Disordered" evidence="35">
    <location>
        <begin position="715"/>
        <end position="734"/>
    </location>
</feature>
<feature type="topological domain" description="Cytoplasmic" evidence="33">
    <location>
        <begin position="700"/>
        <end position="850"/>
    </location>
</feature>
<comment type="subcellular location">
    <molecule>Surface protein gp120</molecule>
    <subcellularLocation>
        <location evidence="33">Virion membrane</location>
        <topology evidence="33">Peripheral membrane protein</topology>
    </subcellularLocation>
    <subcellularLocation>
        <location evidence="33">Host cell membrane</location>
        <topology evidence="33">Peripheral membrane protein</topology>
    </subcellularLocation>
    <subcellularLocation>
        <location evidence="33">Host endosome membrane</location>
        <topology evidence="33">Single-pass type I membrane protein</topology>
    </subcellularLocation>
    <text evidence="33">The surface protein is not anchored to the viral envelope, but associates with the extravirion surface through its binding to TM. It is probably concentrated at the site of budding and incorporated into the virions possibly by contacts between the cytoplasmic tail of Env and the N-terminus of Gag.</text>
</comment>
<evidence type="ECO:0000256" key="10">
    <source>
        <dbReference type="ARBA" id="ARBA00022570"/>
    </source>
</evidence>
<evidence type="ECO:0000256" key="17">
    <source>
        <dbReference type="ARBA" id="ARBA00022804"/>
    </source>
</evidence>
<dbReference type="InterPro" id="IPR036377">
    <property type="entry name" value="Gp120_core_sf"/>
</dbReference>
<accession>F6LCL5</accession>
<feature type="lipid moiety-binding region" description="S-palmitoyl cysteine; by host" evidence="33">
    <location>
        <position position="831"/>
    </location>
</feature>
<feature type="domain" description="Retroviral envelope protein GP41-like" evidence="37">
    <location>
        <begin position="524"/>
        <end position="713"/>
    </location>
</feature>
<proteinExistence type="inferred from homology"/>
<feature type="region of interest" description="Immunosuppression" evidence="33">
    <location>
        <begin position="568"/>
        <end position="586"/>
    </location>
</feature>
<dbReference type="FunFam" id="2.170.40.20:FF:000001">
    <property type="entry name" value="Envelope glycoprotein gp160"/>
    <property type="match status" value="1"/>
</dbReference>
<dbReference type="InterPro" id="IPR000328">
    <property type="entry name" value="GP41-like"/>
</dbReference>
<evidence type="ECO:0000256" key="24">
    <source>
        <dbReference type="ARBA" id="ARBA00023054"/>
    </source>
</evidence>
<keyword evidence="12 33" id="KW-1162">Viral penetration into host cytoplasm</keyword>
<evidence type="ECO:0000256" key="26">
    <source>
        <dbReference type="ARBA" id="ARBA00023139"/>
    </source>
</evidence>
<keyword evidence="28 33" id="KW-0325">Glycoprotein</keyword>
<keyword evidence="24 33" id="KW-0175">Coiled coil</keyword>
<feature type="transmembrane region" description="Helical" evidence="34">
    <location>
        <begin position="672"/>
        <end position="699"/>
    </location>
</feature>
<feature type="disulfide bond" evidence="33">
    <location>
        <begin position="236"/>
        <end position="247"/>
    </location>
</feature>
<comment type="domain">
    <text evidence="33">The membrane proximal external region (MPER) present in gp41 is a tryptophan-rich region recognized by the antibodies 2F5, Z13, and 4E10. MPER seems to play a role in fusion.</text>
</comment>
<feature type="transmembrane region" description="Helical" evidence="34">
    <location>
        <begin position="506"/>
        <end position="529"/>
    </location>
</feature>
<keyword evidence="13 33" id="KW-0165">Cleavage on pair of basic residues</keyword>
<keyword evidence="22 33" id="KW-1133">Transmembrane helix</keyword>
<feature type="compositionally biased region" description="Basic and acidic residues" evidence="35">
    <location>
        <begin position="720"/>
        <end position="734"/>
    </location>
</feature>
<evidence type="ECO:0000256" key="25">
    <source>
        <dbReference type="ARBA" id="ARBA00023136"/>
    </source>
</evidence>
<dbReference type="SUPFAM" id="SSF58069">
    <property type="entry name" value="Virus ectodomain"/>
    <property type="match status" value="1"/>
</dbReference>
<dbReference type="Gene3D" id="2.170.40.20">
    <property type="entry name" value="Human immunodeficiency virus 1, Gp160, envelope glycoprotein"/>
    <property type="match status" value="2"/>
</dbReference>
<comment type="subcellular location">
    <molecule>Transmembrane protein gp41</molecule>
    <subcellularLocation>
        <location evidence="33">Virion membrane</location>
        <topology evidence="33">Single-pass type I membrane protein</topology>
    </subcellularLocation>
    <subcellularLocation>
        <location evidence="33">Host cell membrane</location>
        <topology evidence="33">Single-pass type I membrane protein</topology>
    </subcellularLocation>
    <subcellularLocation>
        <location evidence="33">Host endosome membrane</location>
        <topology evidence="33">Single-pass type I membrane protein</topology>
    </subcellularLocation>
    <text evidence="33">It is probably concentrated at the site of budding and incorporated into the virions possibly by contacts between the cytoplasmic tail of Env and the N-terminus of Gag.</text>
</comment>
<evidence type="ECO:0000256" key="5">
    <source>
        <dbReference type="ARBA" id="ARBA00004578"/>
    </source>
</evidence>
<feature type="site" description="Cleavage; by host furin" evidence="33">
    <location>
        <begin position="505"/>
        <end position="506"/>
    </location>
</feature>
<comment type="subunit">
    <text evidence="32">The mature envelope protein (Env) consists of a homotrimer of non-covalently associated gp120-gp41 heterodimers. The resulting complex protrudes from the virus surface as a spike. There seems to be as few as 10 spikes on the average virion. Interacts with host CD4, CCR5 and CXCR4. Gp120 also interacts with the C-type lectins CD209/DC-SIGN and CLEC4M/DC-SIGNR (collectively referred to as DC-SIGN(R)). Gp120 and gp41 interact with GalCer. Gp120 interacts with host ITGA4/ITGB7 complex; on CD4+ T-cells, this interaction results in rapid activation of integrin ITGAL/LFA-1, which facilitates efficient cell-to-cell spreading of HIV-1. Gp120 interacts with cell-associated heparan sulfate; this interaction increases virus infectivity on permissive cells and may be involved in infection of CD4- cells.</text>
</comment>
<evidence type="ECO:0000259" key="36">
    <source>
        <dbReference type="Pfam" id="PF00516"/>
    </source>
</evidence>
<dbReference type="SUPFAM" id="SSF56502">
    <property type="entry name" value="gp120 core"/>
    <property type="match status" value="2"/>
</dbReference>
<keyword evidence="21 33" id="KW-1164">Virus endocytosis by host</keyword>
<keyword evidence="7 33" id="KW-1168">Fusion of virus membrane with host membrane</keyword>
<dbReference type="InterPro" id="IPR000777">
    <property type="entry name" value="HIV1_Gp120"/>
</dbReference>
<comment type="miscellaneous">
    <text evidence="33">Inhibitors targeting HIV-1 viral envelope proteins are used as antiretroviral drugs. Attachment of virions to the cell surface via non-specific interactions and CD4 binding can be blocked by inhibitors that include cyanovirin-N, cyclotriazadisulfonamide analogs, PRO 2000, TNX 355 and PRO 542. In addition, BMS 806 can block CD4-induced conformational changes. Env interactions with the coreceptor molecules can be targeted by CCR5 antagonists including SCH-D, maraviroc (UK 427857) and aplaviroc (GW 873140), and the CXCR4 antagonist AMD 070. Fusion of viral and cellular membranes can be inhibited by peptides such as enfuvirtide and tifuvirtide (T 1249). Resistance to inhibitors associated with mutations in Env are observed. Most of the time, single mutations confer only a modest reduction in drug susceptibility. Combination of several mutations is usually required to develop a high-level drug resistance.</text>
</comment>
<keyword evidence="25 33" id="KW-0472">Membrane</keyword>
<protein>
    <recommendedName>
        <fullName evidence="33">Envelope glycoprotein gp160</fullName>
    </recommendedName>
    <alternativeName>
        <fullName evidence="33">Env polyprotein</fullName>
    </alternativeName>
    <component>
        <recommendedName>
            <fullName evidence="33">Surface protein gp120</fullName>
            <shortName evidence="33">SU</shortName>
        </recommendedName>
        <alternativeName>
            <fullName evidence="33">Glycoprotein 120</fullName>
            <shortName evidence="33">gp120</shortName>
        </alternativeName>
    </component>
    <component>
        <recommendedName>
            <fullName evidence="33">Transmembrane protein gp41</fullName>
            <shortName evidence="33">TM</shortName>
        </recommendedName>
        <alternativeName>
            <fullName evidence="33">Glycoprotein 41</fullName>
            <shortName evidence="33">gp41</shortName>
        </alternativeName>
    </component>
</protein>
<evidence type="ECO:0000256" key="20">
    <source>
        <dbReference type="ARBA" id="ARBA00022879"/>
    </source>
</evidence>
<comment type="function">
    <text evidence="33">Envelope glycoprotein gp160: Oligomerizes in the host endoplasmic reticulum into predominantly trimers. In a second time, gp160 transits in the host Golgi, where glycosylation is completed. The precursor is then proteolytically cleaved in the trans-Golgi and thereby activated by cellular furin or furin-like proteases to produce gp120 and gp41.</text>
</comment>
<keyword evidence="9 33" id="KW-1032">Host cell membrane</keyword>
<evidence type="ECO:0000256" key="32">
    <source>
        <dbReference type="ARBA" id="ARBA00062028"/>
    </source>
</evidence>
<dbReference type="FunFam" id="1.20.5.490:FF:000001">
    <property type="entry name" value="Envelope glycoprotein gp160"/>
    <property type="match status" value="1"/>
</dbReference>
<dbReference type="GO" id="GO:0039654">
    <property type="term" value="P:fusion of virus membrane with host endosome membrane"/>
    <property type="evidence" value="ECO:0007669"/>
    <property type="project" value="UniProtKB-UniRule"/>
</dbReference>
<evidence type="ECO:0000256" key="28">
    <source>
        <dbReference type="ARBA" id="ARBA00023180"/>
    </source>
</evidence>
<comment type="domain">
    <text evidence="33">The CD4-binding region is targeted by the antibody b12.</text>
</comment>
<dbReference type="GO" id="GO:0075512">
    <property type="term" value="P:clathrin-dependent endocytosis of virus by host cell"/>
    <property type="evidence" value="ECO:0007669"/>
    <property type="project" value="UniProtKB-UniRule"/>
</dbReference>
<evidence type="ECO:0000256" key="16">
    <source>
        <dbReference type="ARBA" id="ARBA00022729"/>
    </source>
</evidence>
<evidence type="ECO:0000256" key="6">
    <source>
        <dbReference type="ARBA" id="ARBA00004650"/>
    </source>
</evidence>
<feature type="disulfide bond" evidence="33">
    <location>
        <begin position="592"/>
        <end position="598"/>
    </location>
</feature>
<feature type="lipid moiety-binding region" description="S-palmitoyl cysteine; by host" evidence="33">
    <location>
        <position position="758"/>
    </location>
</feature>
<dbReference type="GO" id="GO:0020002">
    <property type="term" value="C:host cell plasma membrane"/>
    <property type="evidence" value="ECO:0007669"/>
    <property type="project" value="UniProtKB-SubCell"/>
</dbReference>
<dbReference type="FunFam" id="2.170.40.20:FF:000003">
    <property type="entry name" value="Envelope glycoprotein gp160"/>
    <property type="match status" value="1"/>
</dbReference>
<evidence type="ECO:0000256" key="9">
    <source>
        <dbReference type="ARBA" id="ARBA00022511"/>
    </source>
</evidence>
<dbReference type="GO" id="GO:0019064">
    <property type="term" value="P:fusion of virus membrane with host plasma membrane"/>
    <property type="evidence" value="ECO:0007669"/>
    <property type="project" value="UniProtKB-UniRule"/>
</dbReference>
<evidence type="ECO:0000256" key="29">
    <source>
        <dbReference type="ARBA" id="ARBA00023280"/>
    </source>
</evidence>
<evidence type="ECO:0000259" key="37">
    <source>
        <dbReference type="Pfam" id="PF00517"/>
    </source>
</evidence>
<evidence type="ECO:0000256" key="22">
    <source>
        <dbReference type="ARBA" id="ARBA00022989"/>
    </source>
</evidence>
<evidence type="ECO:0000256" key="18">
    <source>
        <dbReference type="ARBA" id="ARBA00022844"/>
    </source>
</evidence>
<dbReference type="Pfam" id="PF00517">
    <property type="entry name" value="GP41"/>
    <property type="match status" value="1"/>
</dbReference>
<evidence type="ECO:0000256" key="35">
    <source>
        <dbReference type="SAM" id="MobiDB-lite"/>
    </source>
</evidence>
<dbReference type="GO" id="GO:0016020">
    <property type="term" value="C:membrane"/>
    <property type="evidence" value="ECO:0007669"/>
    <property type="project" value="UniProtKB-UniRule"/>
</dbReference>
<dbReference type="GO" id="GO:0019062">
    <property type="term" value="P:virion attachment to host cell"/>
    <property type="evidence" value="ECO:0007669"/>
    <property type="project" value="UniProtKB-UniRule"/>
</dbReference>
<feature type="domain" description="Human immunodeficiency virus 1 envelope glycoprotein Gp120" evidence="36">
    <location>
        <begin position="153"/>
        <end position="505"/>
    </location>
</feature>
<sequence length="850" mass="96808">MRVKGIKKNYRDLWRWGVMLLGMLMICSATEKLWVTVYYGVPVWKEATTTLFCASDAKAYDTEVHNVWATHACVPTDPNPQEVMLKNVTENFNMWKNNMVEQMHEDIVSLWDQSLKPCVKLTPLCVTLNCTDYWKNNTNVTEEIKGEIKEIKGEIKNCSFNITTNIRDKVQNTYALFYKTDVVPIGNIINTTTTNYTNYRLISCNTSVITQACPKVSFEPIPIHYCAPAGFAILKCNDPKFNGTGPCTNVSTVQCTHGIRPVVSTQLLLNGSLAEEVIIRSENLTDNAKIIIVQLKEPVEINCTRPNNNTRKGIHIGPGRAFYATGDIIGNIRQAYCNINITKWNNTLERVTEKLKEQFNNKTIIFNHSSGGDPEVVMHSFNCRGEFFYCNTTNLFTNELNDTDGNIILPCRIKQIINMWQEVGKAMYAPPISGPINCLSNITGLLLTRDGGIGNNTINETFRPGGGDMRDNWRSELYKYKVVKIEPLGLAPTKAKRRVVQREKRAVGIGALFLGFLGAAGSTMGAASLTLTVQARSLLSGIVQQQNNLLRAIEAQQHLLQLTVWGIKQLQARILAVERYLRDQQLLGIWGCSGKIICTTTVPWNTSWSNKSLSQIWDNMTWMDWDREINNYTRLIYDLLEESQNQQEKNEQELLELDKWASLWNWFDISNWLWYIKIFIMIVGGLIGLRIVFTVLSIVNRVRQGYSPLSFQTHLPATRGPDRPEGIEEEGGERGRDRSVRLVNGFLALFWDDLRSLCLFSYHRLRDLLLVVTRIVELLGRRGWEILKHWWSLLQYWIQELKNSAISLFNATAIAVAEGTDRVIEVGRRACRAVLHIPRRIRQGAERALI</sequence>
<feature type="region of interest" description="Fusion peptide" evidence="33">
    <location>
        <begin position="506"/>
        <end position="526"/>
    </location>
</feature>
<feature type="disulfide bond" evidence="33">
    <location>
        <begin position="53"/>
        <end position="73"/>
    </location>
</feature>
<evidence type="ECO:0000256" key="7">
    <source>
        <dbReference type="ARBA" id="ARBA00022506"/>
    </source>
</evidence>
<comment type="domain">
    <text evidence="33">The YXXL motif is involved in determining the exact site of viral release at the surface of infected mononuclear cells and promotes endocytosis. YXXL and di-leucine endocytosis motifs interact directly or indirectly with the clathrin adapter complexes, opperate independently, and their activities are not additive.</text>
</comment>
<keyword evidence="14 33" id="KW-0812">Transmembrane</keyword>
<evidence type="ECO:0000256" key="31">
    <source>
        <dbReference type="ARBA" id="ARBA00023296"/>
    </source>
</evidence>
<keyword evidence="26 33" id="KW-0564">Palmitate</keyword>
<comment type="similarity">
    <text evidence="33">Belongs to the HIV-1 env protein family.</text>
</comment>
<feature type="disulfide bond" evidence="33">
    <location>
        <begin position="226"/>
        <end position="255"/>
    </location>
</feature>
<organismHost>
    <name type="scientific">Homo sapiens</name>
    <name type="common">Human</name>
    <dbReference type="NCBI Taxonomy" id="9606"/>
</organismHost>
<dbReference type="HAMAP" id="MF_04083">
    <property type="entry name" value="HIV_ENV"/>
    <property type="match status" value="1"/>
</dbReference>
<dbReference type="GO" id="GO:1903908">
    <property type="term" value="P:positive regulation of plasma membrane raft polarization"/>
    <property type="evidence" value="ECO:0007669"/>
    <property type="project" value="UniProtKB-UniRule"/>
</dbReference>
<keyword evidence="29 33" id="KW-0899">Viral immunoevasion</keyword>
<evidence type="ECO:0000256" key="1">
    <source>
        <dbReference type="ARBA" id="ARBA00004402"/>
    </source>
</evidence>
<evidence type="ECO:0000256" key="11">
    <source>
        <dbReference type="ARBA" id="ARBA00022581"/>
    </source>
</evidence>
<comment type="function">
    <text evidence="33">Surface protein gp120: Attaches the virus to the host lymphoid cell by binding to the primary receptor CD4. This interaction induces a structural rearrangement creating a high affinity binding site for a chemokine coreceptor like CXCR4 and/or CCR5. Acts as a ligand for CD209/DC-SIGN and CLEC4M/DC-SIGNR, which are respectively found on dendritic cells (DCs), and on endothelial cells of liver sinusoids and lymph node sinuses. These interactions allow capture of viral particles at mucosal surfaces by these cells and subsequent transmission to permissive cells. HIV subverts the migration properties of dendritic cells to gain access to CD4+ T-cells in lymph nodes. Virus transmission to permissive T-cells occurs either in trans (without DCs infection, through viral capture and transmission), or in cis (following DCs productive infection, through the usual CD4-gp120 interaction), thereby inducing a robust infection. In trans infection, bound virions remain infectious over days and it is proposed that they are not degraded, but protected in non-lysosomal acidic organelles within the DCs close to the cell membrane thus contributing to the viral infectious potential during DCs' migration from the periphery to the lymphoid tissues. On arrival at lymphoid tissues, intact virions recycle back to DCs' cell surface allowing virus transmission to CD4+ T-cells.</text>
</comment>
<evidence type="ECO:0000256" key="23">
    <source>
        <dbReference type="ARBA" id="ARBA00023046"/>
    </source>
</evidence>
<dbReference type="Gene3D" id="1.10.287.210">
    <property type="match status" value="1"/>
</dbReference>
<evidence type="ECO:0000256" key="30">
    <source>
        <dbReference type="ARBA" id="ARBA00023288"/>
    </source>
</evidence>
<feature type="chain" id="PRO_5023358031" description="Envelope glycoprotein gp160" evidence="33">
    <location>
        <begin position="32"/>
        <end position="850"/>
    </location>
</feature>
<evidence type="ECO:0000256" key="27">
    <source>
        <dbReference type="ARBA" id="ARBA00023157"/>
    </source>
</evidence>
<keyword evidence="27 33" id="KW-1015">Disulfide bond</keyword>
<dbReference type="GO" id="GO:0019082">
    <property type="term" value="P:viral protein processing"/>
    <property type="evidence" value="ECO:0007669"/>
    <property type="project" value="UniProtKB-UniRule"/>
</dbReference>
<dbReference type="InterPro" id="IPR037527">
    <property type="entry name" value="Gp160"/>
</dbReference>
<feature type="region of interest" description="CD4-binding loop" evidence="33">
    <location>
        <begin position="369"/>
        <end position="379"/>
    </location>
</feature>
<feature type="short sequence motif" description="YXXL motif; contains endocytosis signal" evidence="33">
    <location>
        <begin position="706"/>
        <end position="709"/>
    </location>
</feature>
<keyword evidence="10 33" id="KW-1165">Clathrin-mediated endocytosis of virus by host</keyword>
<keyword evidence="18 33" id="KW-0946">Virion</keyword>
<feature type="chain" id="PRO_5023358030" description="Transmembrane protein gp41" evidence="33">
    <location>
        <begin position="506"/>
        <end position="850"/>
    </location>
</feature>
<organism evidence="38">
    <name type="scientific">Human immunodeficiency virus type 1</name>
    <name type="common">HIV-1</name>
    <dbReference type="NCBI Taxonomy" id="11676"/>
    <lineage>
        <taxon>Viruses</taxon>
        <taxon>Riboviria</taxon>
        <taxon>Pararnavirae</taxon>
        <taxon>Artverviricota</taxon>
        <taxon>Revtraviricetes</taxon>
        <taxon>Ortervirales</taxon>
        <taxon>Retroviridae</taxon>
        <taxon>Orthoretrovirinae</taxon>
        <taxon>Lentivirus</taxon>
        <taxon>Lentivirus humimdef1</taxon>
    </lineage>
</organism>
<name>F6LCL5_HV1</name>
<comment type="function">
    <text evidence="33">Transmembrane protein gp41: Acts as a class I viral fusion protein. Under the current model, the protein has at least 3 conformational states: pre-fusion native state, pre-hairpin intermediate state, and post-fusion hairpin state. During fusion of viral and target intracellular membranes, the coiled coil regions (heptad repeats) assume a trimer-of-hairpins structure, positioning the fusion peptide in close proximity to the C-terminal region of the ectodomain. The formation of this structure appears to drive apposition and subsequent fusion of viral and target cell membranes. Complete fusion occurs in host cell endosomes and is dynamin-dependent, however some lipid transfer might occur at the plasma membrane. The virus undergoes clathrin-dependent internalization long before endosomal fusion, thus minimizing the surface exposure of conserved viral epitopes during fusion and reducing the efficacy of inhibitors targeting these epitopes. Membranes fusion leads to delivery of the nucleocapsid into the cytoplasm.</text>
</comment>
<comment type="PTM">
    <text evidence="33">Specific enzymatic cleavages in vivo yield mature proteins. Envelope glycoproteins are synthesized as a inactive precursor that is heavily N-glycosylated and processed likely by host cell furin in the Golgi to yield the mature SU and TM proteins. The cleavage site between SU and TM requires the minimal sequence [KR]-X-[KR]-R. About 2 of the 9 disulfide bonds of gp41 are reduced by P4HB/PDI, following binding to CD4 receptor.</text>
</comment>
<evidence type="ECO:0000256" key="3">
    <source>
        <dbReference type="ARBA" id="ARBA00004505"/>
    </source>
</evidence>
<comment type="domain">
    <text evidence="33 34">The 17 amino acids long immunosuppressive region is present in many retroviral envelope proteins. Synthetic peptides derived from this relatively conserved sequence inhibit immune function in vitro and in vivo.</text>
</comment>
<dbReference type="CDD" id="cd09909">
    <property type="entry name" value="HIV-1-like_HR1-HR2"/>
    <property type="match status" value="1"/>
</dbReference>
<keyword evidence="19 33" id="KW-1043">Host membrane</keyword>
<dbReference type="GO" id="GO:0055036">
    <property type="term" value="C:virion membrane"/>
    <property type="evidence" value="ECO:0007669"/>
    <property type="project" value="UniProtKB-SubCell"/>
</dbReference>
<comment type="caution">
    <text evidence="33 34">Lacks conserved residue(s) required for the propagation of feature annotation.</text>
</comment>
<evidence type="ECO:0000256" key="21">
    <source>
        <dbReference type="ARBA" id="ARBA00022890"/>
    </source>
</evidence>
<keyword evidence="23 33" id="KW-1039">Host endosome</keyword>
<keyword evidence="17 33" id="KW-1161">Viral attachment to host cell</keyword>
<dbReference type="GO" id="GO:0052031">
    <property type="term" value="P:symbiont-mediated perturbation of host defense response"/>
    <property type="evidence" value="ECO:0007669"/>
    <property type="project" value="UniProtKB-UniRule"/>
</dbReference>
<comment type="subcellular location">
    <subcellularLocation>
        <location evidence="3">Host cell membrane</location>
        <topology evidence="3">Peripheral membrane protein</topology>
    </subcellularLocation>
    <subcellularLocation>
        <location evidence="1">Host cell membrane</location>
        <topology evidence="1">Single-pass type I membrane protein</topology>
    </subcellularLocation>
    <subcellularLocation>
        <location evidence="2">Host endosome membrane</location>
        <topology evidence="2">Peripheral membrane protein</topology>
    </subcellularLocation>
    <subcellularLocation>
        <location evidence="5">Host endosome membrane</location>
        <topology evidence="5">Single-pass type I membrane protein</topology>
    </subcellularLocation>
    <subcellularLocation>
        <location evidence="6">Virion membrane</location>
        <topology evidence="6">Peripheral membrane protein</topology>
    </subcellularLocation>
    <subcellularLocation>
        <location evidence="4">Virion membrane</location>
        <topology evidence="4">Single-pass type I membrane protein</topology>
    </subcellularLocation>
</comment>
<dbReference type="GO" id="GO:0005198">
    <property type="term" value="F:structural molecule activity"/>
    <property type="evidence" value="ECO:0007669"/>
    <property type="project" value="UniProtKB-UniRule"/>
</dbReference>
<evidence type="ECO:0000256" key="12">
    <source>
        <dbReference type="ARBA" id="ARBA00022595"/>
    </source>
</evidence>
<keyword evidence="16 33" id="KW-0732">Signal</keyword>
<comment type="miscellaneous">
    <text evidence="33">HIV-1 lineages are divided in three main groups, M (for Major), O (for Outlier), and N (for New, or Non-M, Non-O). The vast majority of strains found worldwide belong to the group M. Group O seems to be endemic to and largely confined to Cameroon and neighboring countries in West Central Africa, where these viruses represent a small minority of HIV-1 strains. The group N is represented by a limited number of isolates from Cameroonian persons. The group M is further subdivided in 9 clades or subtypes (A to D, F to H, J and K).</text>
</comment>
<dbReference type="Pfam" id="PF00516">
    <property type="entry name" value="GP120"/>
    <property type="match status" value="2"/>
</dbReference>
<evidence type="ECO:0000256" key="33">
    <source>
        <dbReference type="HAMAP-Rule" id="MF_04083"/>
    </source>
</evidence>
<dbReference type="GO" id="GO:0044175">
    <property type="term" value="C:host cell endosome membrane"/>
    <property type="evidence" value="ECO:0007669"/>
    <property type="project" value="UniProtKB-SubCell"/>
</dbReference>
<evidence type="ECO:0000313" key="38">
    <source>
        <dbReference type="EMBL" id="AEG76845.1"/>
    </source>
</evidence>
<gene>
    <name evidence="33 38" type="primary">env</name>
</gene>
<comment type="PTM">
    <text evidence="33">Highly glycosylated by host. The high number of glycan on the protein is reffered to as 'glycan shield' because it contributes to hide protein sequence from adaptive immune system.</text>
</comment>
<keyword evidence="15 33" id="KW-0053">Apoptosis</keyword>
<comment type="domain">
    <text evidence="33">Some of the most genetically diverse regions of the viral genome are present in Env. They are called variable regions 1 through 5 (V1 through V5). Coreceptor usage of gp120 is determined mainly by the primary structure of the third variable region (V3) in the outer domain of gp120. The sequence of V3 determines which coreceptor, CCR5 and/or CXCR4 (corresponding to R5/macrophage, X4/T cell and R5X4/T cell and macrophage tropism), is used to trigger the fusion potential of the Env complex, and hence which cells the virus can infect. Binding to CCR5 involves a region adjacent in addition to V3.</text>
</comment>
<comment type="subunit">
    <text evidence="33">The mature envelope protein (Env) consists of a homotrimer of non-covalently associated gp120-gp41 heterodimers. The resulting complex protrudes from the virus surface as a spike. There seems to be as few as 10 spikes on the average virion. Surface protein gp120 interacts with host CD4, CCR5 and CXCR4. Gp120 also interacts with the C-type lectins CD209/DC-SIGN and CLEC4M/DC-SIGNR (collectively referred to as DC-SIGN(R)). Gp120 and gp41 interact with GalCer. Gp120 interacts with host ITGA4/ITGB7 complex; on CD4+ T-cells, this interaction results in rapid activation of integrin ITGAL/LFA-1, which facilitates efficient cell-to-cell spreading of HIV-1. Gp120 interacts with cell-associated heparan sulfate; this interaction increases virus infectivity on permissive cells and may be involved in infection of CD4- cells.</text>
</comment>
<evidence type="ECO:0000256" key="8">
    <source>
        <dbReference type="ARBA" id="ARBA00022510"/>
    </source>
</evidence>
<dbReference type="GO" id="GO:0019031">
    <property type="term" value="C:viral envelope"/>
    <property type="evidence" value="ECO:0007669"/>
    <property type="project" value="UniProtKB-KW"/>
</dbReference>
<evidence type="ECO:0000256" key="2">
    <source>
        <dbReference type="ARBA" id="ARBA00004433"/>
    </source>
</evidence>
<dbReference type="FunFam" id="1.10.287.210:FF:000001">
    <property type="entry name" value="Envelope glycoprotein gp160"/>
    <property type="match status" value="1"/>
</dbReference>
<evidence type="ECO:0000256" key="19">
    <source>
        <dbReference type="ARBA" id="ARBA00022870"/>
    </source>
</evidence>
<evidence type="ECO:0000256" key="15">
    <source>
        <dbReference type="ARBA" id="ARBA00022703"/>
    </source>
</evidence>
<evidence type="ECO:0000256" key="14">
    <source>
        <dbReference type="ARBA" id="ARBA00022692"/>
    </source>
</evidence>
<feature type="coiled-coil region" evidence="33">
    <location>
        <begin position="627"/>
        <end position="661"/>
    </location>
</feature>
<feature type="domain" description="Human immunodeficiency virus 1 envelope glycoprotein Gp120" evidence="36">
    <location>
        <begin position="33"/>
        <end position="140"/>
    </location>
</feature>
<dbReference type="EMBL" id="HQ908208">
    <property type="protein sequence ID" value="AEG76845.1"/>
    <property type="molecule type" value="Genomic_DNA"/>
</dbReference>
<dbReference type="Gene3D" id="1.20.5.490">
    <property type="entry name" value="Single helix bin"/>
    <property type="match status" value="1"/>
</dbReference>